<dbReference type="Proteomes" id="UP000214566">
    <property type="component" value="Unassembled WGS sequence"/>
</dbReference>
<name>A0A238D959_THIDL</name>
<feature type="domain" description="YhaN AAA" evidence="2">
    <location>
        <begin position="1"/>
        <end position="206"/>
    </location>
</feature>
<dbReference type="Pfam" id="PF13514">
    <property type="entry name" value="AAA_27"/>
    <property type="match status" value="1"/>
</dbReference>
<dbReference type="InterPro" id="IPR038734">
    <property type="entry name" value="YhaN_AAA"/>
</dbReference>
<dbReference type="Gene3D" id="3.40.50.300">
    <property type="entry name" value="P-loop containing nucleotide triphosphate hydrolases"/>
    <property type="match status" value="2"/>
</dbReference>
<dbReference type="EMBL" id="FLMQ01000058">
    <property type="protein sequence ID" value="SBP89868.1"/>
    <property type="molecule type" value="Genomic_DNA"/>
</dbReference>
<evidence type="ECO:0000256" key="1">
    <source>
        <dbReference type="SAM" id="Coils"/>
    </source>
</evidence>
<dbReference type="PANTHER" id="PTHR41259:SF1">
    <property type="entry name" value="DOUBLE-STRAND BREAK REPAIR RAD50 ATPASE, PUTATIVE-RELATED"/>
    <property type="match status" value="1"/>
</dbReference>
<feature type="coiled-coil region" evidence="1">
    <location>
        <begin position="934"/>
        <end position="961"/>
    </location>
</feature>
<feature type="coiled-coil region" evidence="1">
    <location>
        <begin position="826"/>
        <end position="870"/>
    </location>
</feature>
<sequence length="1151" mass="126647">MRIQRIDLIRYGKFTGHSIELPRRGHDIHVIVGPNEAGKSTVRSAIVDMLYGLPMRSAHAFLHPLPELRLGGLLEQDNNILEFHRVKANKQTLRTPQEAPLTDGALGGYLGNTDREFFLQMFSLDHERLVKGGAAILSASSDLGQILFQSAAGIASLGDIREALETEADKLWGPRKSADRAYYQALEAFEAATKTLKDVTVRAKDWSDAQSKLAELDSALLDGRQRHAALKQRRGQLNRVRAVKPFLLELDQLRLRLDAHAQTPSLPENSATTLADAEQKAAVAASEVKHHAEAEEAAQTALGALHVERNLLEHAPEIVELNNQRLQYRAHPNDIARRQAEVDAQWQVVASLARQMGWAETDEQALRARVPTAMTRSSLAHLIGRHAVLHEKRQASQKACKAKAGELERAQAELDRLPAGQPPVRLVAALTAAQSLGDFEGVLREREALVAQRKSEAEAAQLALHPWQGPPETLRSMAPPSRETIQALVLAQNQDEAEARAAAKRIAELEAETGTLELDIKQLRDTRHPVTRDEVLHARQTRDSTWASLKLQPGRLVDDAPQFEREIAEADALADSRHDTIQDASTLQAKQAQLERTALAMRSAQSALKALHDGVQERQTQWGVQAQRCGLPALPFQSMGSWLDARSRALESMDALTAATQSHGAQQQAIEHARAELSQAMQSLGMAAQEGSLHALMVQSESHLRAVTQALGQRQTVMRQIGDATRDLESLRLEQDSDQVALDAWTSQWTAALAQAGFAPSDTTGAVEGALEVLQKIDDGLDLMRKTRVERIETMRADLAAFEGAAKTLAARMATDLADRSPEEIAQELERRLRRAQDAEKEHRRLHAALEDAKVRKADAQARVEQANAAIQPIFERAGVATHEELRAVIAASDECRQLTMRYAAAEESIRNLGEGMRLEALRAESDSIDGTAASAELDDLDRQEEELLSQERELSGARQDARTRLSAMAGSAGGAKAEAQRQEALAGMVEAVEQYVRLHTATRLLRWAIEQYRELKQGPMLATASRLFAQLTLGSFERLSVDFESEPPKLLGRRQSGESVGVDGLSDGTRDQLYLALRLAALDMHLAQSHAMPFIADDLFINYDDARSKAGLEALGELSTKTQVIVLTHHDHLLPAFRQAFGLDVNVVEL</sequence>
<proteinExistence type="predicted"/>
<dbReference type="InterPro" id="IPR027417">
    <property type="entry name" value="P-loop_NTPase"/>
</dbReference>
<accession>A0A238D959</accession>
<keyword evidence="4" id="KW-1185">Reference proteome</keyword>
<reference evidence="3 4" key="1">
    <citation type="submission" date="2016-06" db="EMBL/GenBank/DDBJ databases">
        <authorList>
            <person name="Kjaerup R.B."/>
            <person name="Dalgaard T.S."/>
            <person name="Juul-Madsen H.R."/>
        </authorList>
    </citation>
    <scope>NUCLEOTIDE SEQUENCE [LARGE SCALE GENOMIC DNA]</scope>
    <source>
        <strain evidence="3 4">DSM 16361</strain>
    </source>
</reference>
<keyword evidence="1" id="KW-0175">Coiled coil</keyword>
<dbReference type="AlphaFoldDB" id="A0A238D959"/>
<organism evidence="3 4">
    <name type="scientific">Thiomonas delicata</name>
    <name type="common">Thiomonas cuprina</name>
    <dbReference type="NCBI Taxonomy" id="364030"/>
    <lineage>
        <taxon>Bacteria</taxon>
        <taxon>Pseudomonadati</taxon>
        <taxon>Pseudomonadota</taxon>
        <taxon>Betaproteobacteria</taxon>
        <taxon>Burkholderiales</taxon>
        <taxon>Thiomonas</taxon>
    </lineage>
</organism>
<dbReference type="OrthoDB" id="9764467at2"/>
<dbReference type="RefSeq" id="WP_141202453.1">
    <property type="nucleotide sequence ID" value="NZ_LT592171.1"/>
</dbReference>
<evidence type="ECO:0000259" key="2">
    <source>
        <dbReference type="Pfam" id="PF13514"/>
    </source>
</evidence>
<dbReference type="PANTHER" id="PTHR41259">
    <property type="entry name" value="DOUBLE-STRAND BREAK REPAIR RAD50 ATPASE, PUTATIVE-RELATED"/>
    <property type="match status" value="1"/>
</dbReference>
<gene>
    <name evidence="3" type="ORF">THIARS_90018</name>
</gene>
<evidence type="ECO:0000313" key="3">
    <source>
        <dbReference type="EMBL" id="SBP89868.1"/>
    </source>
</evidence>
<dbReference type="SUPFAM" id="SSF52540">
    <property type="entry name" value="P-loop containing nucleoside triphosphate hydrolases"/>
    <property type="match status" value="1"/>
</dbReference>
<protein>
    <recommendedName>
        <fullName evidence="2">YhaN AAA domain-containing protein</fullName>
    </recommendedName>
</protein>
<evidence type="ECO:0000313" key="4">
    <source>
        <dbReference type="Proteomes" id="UP000214566"/>
    </source>
</evidence>
<feature type="coiled-coil region" evidence="1">
    <location>
        <begin position="492"/>
        <end position="526"/>
    </location>
</feature>